<evidence type="ECO:0000313" key="3">
    <source>
        <dbReference type="EMBL" id="RPD53167.1"/>
    </source>
</evidence>
<dbReference type="OrthoDB" id="429813at2759"/>
<dbReference type="Proteomes" id="UP000313359">
    <property type="component" value="Unassembled WGS sequence"/>
</dbReference>
<evidence type="ECO:0000256" key="1">
    <source>
        <dbReference type="ARBA" id="ARBA00006432"/>
    </source>
</evidence>
<proteinExistence type="inferred from homology"/>
<protein>
    <submittedName>
        <fullName evidence="3">Acetyl-CoA synthetase-like protein</fullName>
    </submittedName>
</protein>
<reference evidence="3" key="1">
    <citation type="journal article" date="2018" name="Genome Biol. Evol.">
        <title>Genomics and development of Lentinus tigrinus, a white-rot wood-decaying mushroom with dimorphic fruiting bodies.</title>
        <authorList>
            <person name="Wu B."/>
            <person name="Xu Z."/>
            <person name="Knudson A."/>
            <person name="Carlson A."/>
            <person name="Chen N."/>
            <person name="Kovaka S."/>
            <person name="LaButti K."/>
            <person name="Lipzen A."/>
            <person name="Pennachio C."/>
            <person name="Riley R."/>
            <person name="Schakwitz W."/>
            <person name="Umezawa K."/>
            <person name="Ohm R.A."/>
            <person name="Grigoriev I.V."/>
            <person name="Nagy L.G."/>
            <person name="Gibbons J."/>
            <person name="Hibbett D."/>
        </authorList>
    </citation>
    <scope>NUCLEOTIDE SEQUENCE [LARGE SCALE GENOMIC DNA]</scope>
    <source>
        <strain evidence="3">ALCF2SS1-6</strain>
    </source>
</reference>
<dbReference type="GO" id="GO:0031956">
    <property type="term" value="F:medium-chain fatty acid-CoA ligase activity"/>
    <property type="evidence" value="ECO:0007669"/>
    <property type="project" value="TreeGrafter"/>
</dbReference>
<feature type="domain" description="AMP-dependent synthetase/ligase" evidence="2">
    <location>
        <begin position="21"/>
        <end position="347"/>
    </location>
</feature>
<keyword evidence="4" id="KW-1185">Reference proteome</keyword>
<accession>A0A5C2RRV3</accession>
<dbReference type="EMBL" id="ML122328">
    <property type="protein sequence ID" value="RPD53167.1"/>
    <property type="molecule type" value="Genomic_DNA"/>
</dbReference>
<dbReference type="PANTHER" id="PTHR43201">
    <property type="entry name" value="ACYL-COA SYNTHETASE"/>
    <property type="match status" value="1"/>
</dbReference>
<dbReference type="STRING" id="1328759.A0A5C2RRV3"/>
<dbReference type="InterPro" id="IPR042099">
    <property type="entry name" value="ANL_N_sf"/>
</dbReference>
<dbReference type="Pfam" id="PF23562">
    <property type="entry name" value="AMP-binding_C_3"/>
    <property type="match status" value="1"/>
</dbReference>
<dbReference type="GO" id="GO:0006631">
    <property type="term" value="P:fatty acid metabolic process"/>
    <property type="evidence" value="ECO:0007669"/>
    <property type="project" value="TreeGrafter"/>
</dbReference>
<sequence length="544" mass="60472">MSPERSAEHHYVSLLIPSFRKYSDSPAFLPYIGRDDAWDRVSYRDIEQRLVATQAYWRDTLSPLNLQPRDVVGFWLTGRKLSDLLNTIAVCALGYVPQYFSGYFSNSSVVLDLLAKSGGKVFIVDPNFDSQVTNAPSAGASVPRYCTLEYDDMSRLVSESLAPEKLVLELADIAPVSRDDVAALFHSSGTTSGLPKIIPNTFKMITSMVGGKWPNILIQPADGRRPVINTLGNVAHIGSIHCFLGSIHVGACMVQTSSMDIPEREFLNLVRMHKLSVAVLYATFLGRLINSAQQDPDLRLALQSLDQIIHTGVALHKEEEEWAYANGLKIMTSYGTTETAPLLKSTTESPILHPIPGANPVFLPHQDQEKSADGVQLYEVVVPSTADDCPPPEMCGEDGFYHTNDLFENVDGGWIYRGRGGDWIKILGGFCDTKNVEDNIRKSCSDLVHDVVMVGTGRLYPVLIVESAATGLSEEKKKRVSQEIVDRTAEFNRRLYIHERIEDPKRVFVVEKGTLPRTKEKGNIRRAATEELFEKELDLVSERA</sequence>
<name>A0A5C2RRV3_9APHY</name>
<comment type="similarity">
    <text evidence="1">Belongs to the ATP-dependent AMP-binding enzyme family.</text>
</comment>
<organism evidence="3 4">
    <name type="scientific">Lentinus tigrinus ALCF2SS1-6</name>
    <dbReference type="NCBI Taxonomy" id="1328759"/>
    <lineage>
        <taxon>Eukaryota</taxon>
        <taxon>Fungi</taxon>
        <taxon>Dikarya</taxon>
        <taxon>Basidiomycota</taxon>
        <taxon>Agaricomycotina</taxon>
        <taxon>Agaricomycetes</taxon>
        <taxon>Polyporales</taxon>
        <taxon>Polyporaceae</taxon>
        <taxon>Lentinus</taxon>
    </lineage>
</organism>
<dbReference type="SUPFAM" id="SSF56801">
    <property type="entry name" value="Acetyl-CoA synthetase-like"/>
    <property type="match status" value="1"/>
</dbReference>
<dbReference type="Gene3D" id="3.40.50.12780">
    <property type="entry name" value="N-terminal domain of ligase-like"/>
    <property type="match status" value="1"/>
</dbReference>
<dbReference type="AlphaFoldDB" id="A0A5C2RRV3"/>
<dbReference type="PANTHER" id="PTHR43201:SF8">
    <property type="entry name" value="ACYL-COA SYNTHETASE FAMILY MEMBER 3"/>
    <property type="match status" value="1"/>
</dbReference>
<gene>
    <name evidence="3" type="ORF">L227DRAFT_406272</name>
</gene>
<dbReference type="Pfam" id="PF00501">
    <property type="entry name" value="AMP-binding"/>
    <property type="match status" value="1"/>
</dbReference>
<dbReference type="InterPro" id="IPR000873">
    <property type="entry name" value="AMP-dep_synth/lig_dom"/>
</dbReference>
<evidence type="ECO:0000313" key="4">
    <source>
        <dbReference type="Proteomes" id="UP000313359"/>
    </source>
</evidence>
<evidence type="ECO:0000259" key="2">
    <source>
        <dbReference type="Pfam" id="PF00501"/>
    </source>
</evidence>